<feature type="binding site" evidence="2">
    <location>
        <position position="450"/>
    </location>
    <ligand>
        <name>ATP</name>
        <dbReference type="ChEBI" id="CHEBI:30616"/>
    </ligand>
</feature>
<dbReference type="GO" id="GO:0004674">
    <property type="term" value="F:protein serine/threonine kinase activity"/>
    <property type="evidence" value="ECO:0007669"/>
    <property type="project" value="TreeGrafter"/>
</dbReference>
<dbReference type="InterPro" id="IPR008266">
    <property type="entry name" value="Tyr_kinase_AS"/>
</dbReference>
<dbReference type="Pfam" id="PF07714">
    <property type="entry name" value="PK_Tyr_Ser-Thr"/>
    <property type="match status" value="1"/>
</dbReference>
<keyword evidence="2" id="KW-0067">ATP-binding</keyword>
<feature type="compositionally biased region" description="Polar residues" evidence="3">
    <location>
        <begin position="76"/>
        <end position="93"/>
    </location>
</feature>
<dbReference type="PANTHER" id="PTHR44329:SF214">
    <property type="entry name" value="PROTEIN KINASE DOMAIN-CONTAINING PROTEIN"/>
    <property type="match status" value="1"/>
</dbReference>
<evidence type="ECO:0000256" key="1">
    <source>
        <dbReference type="ARBA" id="ARBA00023170"/>
    </source>
</evidence>
<gene>
    <name evidence="5" type="ORF">WJX72_000200</name>
</gene>
<organism evidence="5 6">
    <name type="scientific">[Myrmecia] bisecta</name>
    <dbReference type="NCBI Taxonomy" id="41462"/>
    <lineage>
        <taxon>Eukaryota</taxon>
        <taxon>Viridiplantae</taxon>
        <taxon>Chlorophyta</taxon>
        <taxon>core chlorophytes</taxon>
        <taxon>Trebouxiophyceae</taxon>
        <taxon>Trebouxiales</taxon>
        <taxon>Trebouxiaceae</taxon>
        <taxon>Myrmecia</taxon>
    </lineage>
</organism>
<dbReference type="PROSITE" id="PS50011">
    <property type="entry name" value="PROTEIN_KINASE_DOM"/>
    <property type="match status" value="1"/>
</dbReference>
<dbReference type="InterPro" id="IPR001245">
    <property type="entry name" value="Ser-Thr/Tyr_kinase_cat_dom"/>
</dbReference>
<feature type="region of interest" description="Disordered" evidence="3">
    <location>
        <begin position="1"/>
        <end position="103"/>
    </location>
</feature>
<dbReference type="Pfam" id="PF01590">
    <property type="entry name" value="GAF"/>
    <property type="match status" value="1"/>
</dbReference>
<keyword evidence="2" id="KW-0547">Nucleotide-binding</keyword>
<dbReference type="SUPFAM" id="SSF56112">
    <property type="entry name" value="Protein kinase-like (PK-like)"/>
    <property type="match status" value="1"/>
</dbReference>
<dbReference type="AlphaFoldDB" id="A0AAW1Q2D1"/>
<dbReference type="InterPro" id="IPR011009">
    <property type="entry name" value="Kinase-like_dom_sf"/>
</dbReference>
<dbReference type="InterPro" id="IPR017441">
    <property type="entry name" value="Protein_kinase_ATP_BS"/>
</dbReference>
<reference evidence="5 6" key="1">
    <citation type="journal article" date="2024" name="Nat. Commun.">
        <title>Phylogenomics reveals the evolutionary origins of lichenization in chlorophyte algae.</title>
        <authorList>
            <person name="Puginier C."/>
            <person name="Libourel C."/>
            <person name="Otte J."/>
            <person name="Skaloud P."/>
            <person name="Haon M."/>
            <person name="Grisel S."/>
            <person name="Petersen M."/>
            <person name="Berrin J.G."/>
            <person name="Delaux P.M."/>
            <person name="Dal Grande F."/>
            <person name="Keller J."/>
        </authorList>
    </citation>
    <scope>NUCLEOTIDE SEQUENCE [LARGE SCALE GENOMIC DNA]</scope>
    <source>
        <strain evidence="5 6">SAG 2043</strain>
    </source>
</reference>
<comment type="caution">
    <text evidence="5">The sequence shown here is derived from an EMBL/GenBank/DDBJ whole genome shotgun (WGS) entry which is preliminary data.</text>
</comment>
<dbReference type="PANTHER" id="PTHR44329">
    <property type="entry name" value="SERINE/THREONINE-PROTEIN KINASE TNNI3K-RELATED"/>
    <property type="match status" value="1"/>
</dbReference>
<keyword evidence="1" id="KW-0675">Receptor</keyword>
<evidence type="ECO:0000256" key="2">
    <source>
        <dbReference type="PROSITE-ProRule" id="PRU10141"/>
    </source>
</evidence>
<dbReference type="GO" id="GO:0005524">
    <property type="term" value="F:ATP binding"/>
    <property type="evidence" value="ECO:0007669"/>
    <property type="project" value="UniProtKB-UniRule"/>
</dbReference>
<dbReference type="Gene3D" id="1.10.510.10">
    <property type="entry name" value="Transferase(Phosphotransferase) domain 1"/>
    <property type="match status" value="1"/>
</dbReference>
<feature type="domain" description="Protein kinase" evidence="4">
    <location>
        <begin position="423"/>
        <end position="706"/>
    </location>
</feature>
<dbReference type="Proteomes" id="UP001489004">
    <property type="component" value="Unassembled WGS sequence"/>
</dbReference>
<keyword evidence="6" id="KW-1185">Reference proteome</keyword>
<evidence type="ECO:0000313" key="5">
    <source>
        <dbReference type="EMBL" id="KAK9815222.1"/>
    </source>
</evidence>
<dbReference type="Gene3D" id="3.30.200.20">
    <property type="entry name" value="Phosphorylase Kinase, domain 1"/>
    <property type="match status" value="1"/>
</dbReference>
<dbReference type="EMBL" id="JALJOR010000006">
    <property type="protein sequence ID" value="KAK9815222.1"/>
    <property type="molecule type" value="Genomic_DNA"/>
</dbReference>
<evidence type="ECO:0000313" key="6">
    <source>
        <dbReference type="Proteomes" id="UP001489004"/>
    </source>
</evidence>
<dbReference type="InterPro" id="IPR000719">
    <property type="entry name" value="Prot_kinase_dom"/>
</dbReference>
<protein>
    <recommendedName>
        <fullName evidence="4">Protein kinase domain-containing protein</fullName>
    </recommendedName>
</protein>
<dbReference type="PROSITE" id="PS00107">
    <property type="entry name" value="PROTEIN_KINASE_ATP"/>
    <property type="match status" value="1"/>
</dbReference>
<evidence type="ECO:0000256" key="3">
    <source>
        <dbReference type="SAM" id="MobiDB-lite"/>
    </source>
</evidence>
<proteinExistence type="predicted"/>
<name>A0AAW1Q2D1_9CHLO</name>
<dbReference type="InterPro" id="IPR029016">
    <property type="entry name" value="GAF-like_dom_sf"/>
</dbReference>
<sequence length="709" mass="76444">MGQCTSQPVRVQDTETEDVKLGSTQPGPPTGWVHFAQQSPFGHTPLAASRKGHPQADMPANVYAHSPAGTPLAASVATSSQHSSPGGYSQHSNAGDRAASFSGKPADHRLDHLTSLAASIFKVPIVIVIVCSGGHVSIRNMSGASQKEVPWVEWLLGWRDLIQRQERLAVPDMQQDDRFKDHLLVAKPPGVRFYAASPLTDPYQGFHGNMCLVDFEPHAFEPENLDMLDSMADMVVRETKSEAILAESRRASSHLARANSSLMQAIETFHTALLLVDVSLPGWPVLLANDAFVEATAISWSNQQPRGFWEMFATTSGAPSAEAEASLQDCASQMAPFVATVLPAGRMPTAAFTCSFSTVSNQTCHDFLLLMGAPDMAVTDHHCQHCYFVTVQPASASATPPPIAEEAASRSGSAALDVVWPDVEVGQLVGQGSFGRVYQGWWQGRLVAIKVIESIPAAKLDLAGNPIEATLTTGFDHPNLVHTYKYMVVNKPAPAGGEALAAPGTIPRLEEETWLLLEFCDKGCIQDAIDQRWFQAGGGVQLANVVITALEIASAMAYMHACNITHGDLTGSNVLLASSDGDARGFTAKIADFGLARQLIQSGVETRTHGTVTHMPPELLNDGLLTKASDVYAYGVLLFELYSGQRAWARMRHAQVIHAVAIQHKHPEFPPDSPPKYADLALRCMSAEPKQRPTFETVIAELREMLAGL</sequence>
<dbReference type="InterPro" id="IPR051681">
    <property type="entry name" value="Ser/Thr_Kinases-Pseudokinases"/>
</dbReference>
<dbReference type="InterPro" id="IPR003018">
    <property type="entry name" value="GAF"/>
</dbReference>
<dbReference type="SUPFAM" id="SSF55781">
    <property type="entry name" value="GAF domain-like"/>
    <property type="match status" value="1"/>
</dbReference>
<evidence type="ECO:0000259" key="4">
    <source>
        <dbReference type="PROSITE" id="PS50011"/>
    </source>
</evidence>
<accession>A0AAW1Q2D1</accession>
<dbReference type="PROSITE" id="PS00109">
    <property type="entry name" value="PROTEIN_KINASE_TYR"/>
    <property type="match status" value="1"/>
</dbReference>
<dbReference type="Gene3D" id="3.30.450.40">
    <property type="match status" value="1"/>
</dbReference>